<dbReference type="PIRSF" id="PIRSF017393">
    <property type="entry name" value="MTase_SAV2177"/>
    <property type="match status" value="1"/>
</dbReference>
<reference evidence="2" key="1">
    <citation type="submission" date="2021-01" db="EMBL/GenBank/DDBJ databases">
        <title>Whole genome shotgun sequence of Sphaerisporangium rufum NBRC 109079.</title>
        <authorList>
            <person name="Komaki H."/>
            <person name="Tamura T."/>
        </authorList>
    </citation>
    <scope>NUCLEOTIDE SEQUENCE</scope>
    <source>
        <strain evidence="2">NBRC 109079</strain>
    </source>
</reference>
<evidence type="ECO:0000256" key="1">
    <source>
        <dbReference type="SAM" id="MobiDB-lite"/>
    </source>
</evidence>
<keyword evidence="3" id="KW-1185">Reference proteome</keyword>
<comment type="caution">
    <text evidence="2">The sequence shown here is derived from an EMBL/GenBank/DDBJ whole genome shotgun (WGS) entry which is preliminary data.</text>
</comment>
<dbReference type="AlphaFoldDB" id="A0A919UZH0"/>
<organism evidence="2 3">
    <name type="scientific">Sphaerisporangium rufum</name>
    <dbReference type="NCBI Taxonomy" id="1381558"/>
    <lineage>
        <taxon>Bacteria</taxon>
        <taxon>Bacillati</taxon>
        <taxon>Actinomycetota</taxon>
        <taxon>Actinomycetes</taxon>
        <taxon>Streptosporangiales</taxon>
        <taxon>Streptosporangiaceae</taxon>
        <taxon>Sphaerisporangium</taxon>
    </lineage>
</organism>
<evidence type="ECO:0008006" key="4">
    <source>
        <dbReference type="Google" id="ProtNLM"/>
    </source>
</evidence>
<dbReference type="SUPFAM" id="SSF53335">
    <property type="entry name" value="S-adenosyl-L-methionine-dependent methyltransferases"/>
    <property type="match status" value="1"/>
</dbReference>
<evidence type="ECO:0000313" key="3">
    <source>
        <dbReference type="Proteomes" id="UP000655287"/>
    </source>
</evidence>
<feature type="compositionally biased region" description="Basic and acidic residues" evidence="1">
    <location>
        <begin position="1"/>
        <end position="12"/>
    </location>
</feature>
<dbReference type="Pfam" id="PF04672">
    <property type="entry name" value="Methyltransf_19"/>
    <property type="match status" value="1"/>
</dbReference>
<accession>A0A919UZH0</accession>
<dbReference type="Gene3D" id="3.40.50.150">
    <property type="entry name" value="Vaccinia Virus protein VP39"/>
    <property type="match status" value="1"/>
</dbReference>
<dbReference type="InterPro" id="IPR006764">
    <property type="entry name" value="SAM_dep_MeTrfase_SAV2177_type"/>
</dbReference>
<protein>
    <recommendedName>
        <fullName evidence="4">S-adenosyl methyltransferase</fullName>
    </recommendedName>
</protein>
<proteinExistence type="predicted"/>
<dbReference type="InterPro" id="IPR029063">
    <property type="entry name" value="SAM-dependent_MTases_sf"/>
</dbReference>
<sequence>MMPRMDAPERDPGQGSQSVVPGHLDLSTPSVARMYDYYLGGKDNLPVDRECAEEVIRKTPHVRLMARSNRDFLGRAVRFLAGECGITQFLDIETGLPTQSNVHQVAQEINPRARVVYVDNDPLVLAHARALLADNPNTHAMAGDLREPLHILGDPHVRGVLIFGEPVAVLLCAVLHFIRDSEDPYGIVDTFIRAMAPGSYLLVSHAEQRRALMPARAAYDRANAPAVLRTLVEIASFFYGLRLVEPGVVYVPLWRPDGPVYTDDLRVPVLGGIGRKP</sequence>
<name>A0A919UZH0_9ACTN</name>
<gene>
    <name evidence="2" type="ORF">Sru01_40730</name>
</gene>
<feature type="region of interest" description="Disordered" evidence="1">
    <location>
        <begin position="1"/>
        <end position="23"/>
    </location>
</feature>
<dbReference type="Proteomes" id="UP000655287">
    <property type="component" value="Unassembled WGS sequence"/>
</dbReference>
<evidence type="ECO:0000313" key="2">
    <source>
        <dbReference type="EMBL" id="GII79091.1"/>
    </source>
</evidence>
<dbReference type="EMBL" id="BOOU01000054">
    <property type="protein sequence ID" value="GII79091.1"/>
    <property type="molecule type" value="Genomic_DNA"/>
</dbReference>